<dbReference type="InterPro" id="IPR035472">
    <property type="entry name" value="RpiR-like_SIS"/>
</dbReference>
<proteinExistence type="predicted"/>
<sequence>MTPPAPSEALARIRAMVGRLVASERRVAEVVLADPERVLGWSVADVAEAASTSTATVVRACQRFGFTGFPQLRMVLARELPGIAAAPDRTTVAGIFATAIESLRLSADMVDQRQVDRAVMALASARRRLFVGTGASAAPVQDAALRFICSGWPTEAPADGVTQSLTARLLSADDVCLAVSHSGANQPTLDTVAAAREAGATTIGISSYPDSALARLVDIPLIAGLVTGSDGVDVVTGRISHLLLLHALQVSVAGTDPAATSVAQGKVLGVLKGIAAESPRDERSSWTL</sequence>
<dbReference type="AlphaFoldDB" id="A0A939C393"/>
<dbReference type="InterPro" id="IPR047640">
    <property type="entry name" value="RpiR-like"/>
</dbReference>
<dbReference type="GO" id="GO:1901135">
    <property type="term" value="P:carbohydrate derivative metabolic process"/>
    <property type="evidence" value="ECO:0007669"/>
    <property type="project" value="InterPro"/>
</dbReference>
<reference evidence="6" key="1">
    <citation type="submission" date="2021-01" db="EMBL/GenBank/DDBJ databases">
        <title>YIM 132084 draft genome.</title>
        <authorList>
            <person name="An D."/>
        </authorList>
    </citation>
    <scope>NUCLEOTIDE SEQUENCE</scope>
    <source>
        <strain evidence="6">YIM 132084</strain>
    </source>
</reference>
<gene>
    <name evidence="6" type="ORF">JL106_16405</name>
</gene>
<evidence type="ECO:0000256" key="3">
    <source>
        <dbReference type="ARBA" id="ARBA00023163"/>
    </source>
</evidence>
<dbReference type="GO" id="GO:0003677">
    <property type="term" value="F:DNA binding"/>
    <property type="evidence" value="ECO:0007669"/>
    <property type="project" value="UniProtKB-KW"/>
</dbReference>
<dbReference type="EMBL" id="JAERWK010000021">
    <property type="protein sequence ID" value="MBM9468867.1"/>
    <property type="molecule type" value="Genomic_DNA"/>
</dbReference>
<dbReference type="GO" id="GO:0003700">
    <property type="term" value="F:DNA-binding transcription factor activity"/>
    <property type="evidence" value="ECO:0007669"/>
    <property type="project" value="InterPro"/>
</dbReference>
<feature type="domain" description="SIS" evidence="5">
    <location>
        <begin position="118"/>
        <end position="258"/>
    </location>
</feature>
<keyword evidence="2" id="KW-0238">DNA-binding</keyword>
<dbReference type="PANTHER" id="PTHR30514:SF1">
    <property type="entry name" value="HTH-TYPE TRANSCRIPTIONAL REGULATOR HEXR-RELATED"/>
    <property type="match status" value="1"/>
</dbReference>
<dbReference type="Gene3D" id="1.10.10.10">
    <property type="entry name" value="Winged helix-like DNA-binding domain superfamily/Winged helix DNA-binding domain"/>
    <property type="match status" value="1"/>
</dbReference>
<evidence type="ECO:0000313" key="7">
    <source>
        <dbReference type="Proteomes" id="UP000663792"/>
    </source>
</evidence>
<evidence type="ECO:0000259" key="4">
    <source>
        <dbReference type="PROSITE" id="PS51071"/>
    </source>
</evidence>
<keyword evidence="3" id="KW-0804">Transcription</keyword>
<dbReference type="Pfam" id="PF01380">
    <property type="entry name" value="SIS"/>
    <property type="match status" value="1"/>
</dbReference>
<name>A0A939C393_9ACTN</name>
<dbReference type="InterPro" id="IPR001347">
    <property type="entry name" value="SIS_dom"/>
</dbReference>
<evidence type="ECO:0000313" key="6">
    <source>
        <dbReference type="EMBL" id="MBM9468867.1"/>
    </source>
</evidence>
<evidence type="ECO:0000259" key="5">
    <source>
        <dbReference type="PROSITE" id="PS51464"/>
    </source>
</evidence>
<dbReference type="InterPro" id="IPR000281">
    <property type="entry name" value="HTH_RpiR"/>
</dbReference>
<accession>A0A939C393</accession>
<keyword evidence="7" id="KW-1185">Reference proteome</keyword>
<dbReference type="SUPFAM" id="SSF53697">
    <property type="entry name" value="SIS domain"/>
    <property type="match status" value="1"/>
</dbReference>
<comment type="caution">
    <text evidence="6">The sequence shown here is derived from an EMBL/GenBank/DDBJ whole genome shotgun (WGS) entry which is preliminary data.</text>
</comment>
<protein>
    <submittedName>
        <fullName evidence="6">MurR/RpiR family transcriptional regulator</fullName>
    </submittedName>
</protein>
<keyword evidence="1" id="KW-0805">Transcription regulation</keyword>
<dbReference type="CDD" id="cd05013">
    <property type="entry name" value="SIS_RpiR"/>
    <property type="match status" value="1"/>
</dbReference>
<dbReference type="Pfam" id="PF01418">
    <property type="entry name" value="HTH_6"/>
    <property type="match status" value="1"/>
</dbReference>
<feature type="domain" description="HTH rpiR-type" evidence="4">
    <location>
        <begin position="7"/>
        <end position="83"/>
    </location>
</feature>
<dbReference type="GO" id="GO:0097367">
    <property type="term" value="F:carbohydrate derivative binding"/>
    <property type="evidence" value="ECO:0007669"/>
    <property type="project" value="InterPro"/>
</dbReference>
<dbReference type="Proteomes" id="UP000663792">
    <property type="component" value="Unassembled WGS sequence"/>
</dbReference>
<dbReference type="InterPro" id="IPR046348">
    <property type="entry name" value="SIS_dom_sf"/>
</dbReference>
<dbReference type="Gene3D" id="3.40.50.10490">
    <property type="entry name" value="Glucose-6-phosphate isomerase like protein, domain 1"/>
    <property type="match status" value="1"/>
</dbReference>
<dbReference type="RefSeq" id="WP_205261820.1">
    <property type="nucleotide sequence ID" value="NZ_JAERWK010000021.1"/>
</dbReference>
<dbReference type="PROSITE" id="PS51464">
    <property type="entry name" value="SIS"/>
    <property type="match status" value="1"/>
</dbReference>
<organism evidence="6 7">
    <name type="scientific">Nakamurella leprariae</name>
    <dbReference type="NCBI Taxonomy" id="2803911"/>
    <lineage>
        <taxon>Bacteria</taxon>
        <taxon>Bacillati</taxon>
        <taxon>Actinomycetota</taxon>
        <taxon>Actinomycetes</taxon>
        <taxon>Nakamurellales</taxon>
        <taxon>Nakamurellaceae</taxon>
        <taxon>Nakamurella</taxon>
    </lineage>
</organism>
<evidence type="ECO:0000256" key="2">
    <source>
        <dbReference type="ARBA" id="ARBA00023125"/>
    </source>
</evidence>
<dbReference type="InterPro" id="IPR036388">
    <property type="entry name" value="WH-like_DNA-bd_sf"/>
</dbReference>
<dbReference type="SUPFAM" id="SSF46689">
    <property type="entry name" value="Homeodomain-like"/>
    <property type="match status" value="1"/>
</dbReference>
<evidence type="ECO:0000256" key="1">
    <source>
        <dbReference type="ARBA" id="ARBA00023015"/>
    </source>
</evidence>
<dbReference type="PROSITE" id="PS51071">
    <property type="entry name" value="HTH_RPIR"/>
    <property type="match status" value="1"/>
</dbReference>
<dbReference type="PANTHER" id="PTHR30514">
    <property type="entry name" value="GLUCOKINASE"/>
    <property type="match status" value="1"/>
</dbReference>
<dbReference type="InterPro" id="IPR009057">
    <property type="entry name" value="Homeodomain-like_sf"/>
</dbReference>